<gene>
    <name evidence="2" type="ORF">JHE00_22630</name>
</gene>
<keyword evidence="1" id="KW-0812">Transmembrane</keyword>
<keyword evidence="1" id="KW-1133">Transmembrane helix</keyword>
<evidence type="ECO:0000313" key="2">
    <source>
        <dbReference type="EMBL" id="MBK1787131.1"/>
    </source>
</evidence>
<keyword evidence="3" id="KW-1185">Reference proteome</keyword>
<comment type="caution">
    <text evidence="2">The sequence shown here is derived from an EMBL/GenBank/DDBJ whole genome shotgun (WGS) entry which is preliminary data.</text>
</comment>
<feature type="transmembrane region" description="Helical" evidence="1">
    <location>
        <begin position="21"/>
        <end position="44"/>
    </location>
</feature>
<reference evidence="2" key="1">
    <citation type="submission" date="2020-12" db="EMBL/GenBank/DDBJ databases">
        <title>Prauserella sp. ASG 168, a novel actinomycete isolated from cave rock.</title>
        <authorList>
            <person name="Suriyachadkun C."/>
        </authorList>
    </citation>
    <scope>NUCLEOTIDE SEQUENCE</scope>
    <source>
        <strain evidence="2">ASG 168</strain>
    </source>
</reference>
<accession>A0A934QV48</accession>
<keyword evidence="1" id="KW-0472">Membrane</keyword>
<proteinExistence type="predicted"/>
<protein>
    <submittedName>
        <fullName evidence="2">Uncharacterized protein</fullName>
    </submittedName>
</protein>
<evidence type="ECO:0000313" key="3">
    <source>
        <dbReference type="Proteomes" id="UP000635245"/>
    </source>
</evidence>
<sequence length="92" mass="9396">MSITGSTRGDRFRERAGRIARPTFTISLLCSMVLGTVVVLVQLAGSLLGAGGLVTGVADTLGPAAFVLATLACVVSLVLGYTRPGRDTEADS</sequence>
<organism evidence="2 3">
    <name type="scientific">Prauserella cavernicola</name>
    <dbReference type="NCBI Taxonomy" id="2800127"/>
    <lineage>
        <taxon>Bacteria</taxon>
        <taxon>Bacillati</taxon>
        <taxon>Actinomycetota</taxon>
        <taxon>Actinomycetes</taxon>
        <taxon>Pseudonocardiales</taxon>
        <taxon>Pseudonocardiaceae</taxon>
        <taxon>Prauserella</taxon>
    </lineage>
</organism>
<dbReference type="Proteomes" id="UP000635245">
    <property type="component" value="Unassembled WGS sequence"/>
</dbReference>
<dbReference type="RefSeq" id="WP_200321440.1">
    <property type="nucleotide sequence ID" value="NZ_JAENJH010000006.1"/>
</dbReference>
<evidence type="ECO:0000256" key="1">
    <source>
        <dbReference type="SAM" id="Phobius"/>
    </source>
</evidence>
<feature type="transmembrane region" description="Helical" evidence="1">
    <location>
        <begin position="64"/>
        <end position="82"/>
    </location>
</feature>
<dbReference type="EMBL" id="JAENJH010000006">
    <property type="protein sequence ID" value="MBK1787131.1"/>
    <property type="molecule type" value="Genomic_DNA"/>
</dbReference>
<dbReference type="AlphaFoldDB" id="A0A934QV48"/>
<name>A0A934QV48_9PSEU</name>